<reference evidence="2" key="1">
    <citation type="submission" date="2020-10" db="EMBL/GenBank/DDBJ databases">
        <title>Chromosome-scale genome assembly of the Allis shad, Alosa alosa.</title>
        <authorList>
            <person name="Margot Z."/>
            <person name="Christophe K."/>
            <person name="Cabau C."/>
            <person name="Louis A."/>
            <person name="Berthelot C."/>
            <person name="Parey E."/>
            <person name="Roest Crollius H."/>
            <person name="Montfort J."/>
            <person name="Robinson-Rechavi M."/>
            <person name="Bucao C."/>
            <person name="Bouchez O."/>
            <person name="Gislard M."/>
            <person name="Lluch J."/>
            <person name="Milhes M."/>
            <person name="Lampietro C."/>
            <person name="Lopez Roques C."/>
            <person name="Donnadieu C."/>
            <person name="Braasch I."/>
            <person name="Desvignes T."/>
            <person name="Postlethwait J."/>
            <person name="Bobe J."/>
            <person name="Guiguen Y."/>
        </authorList>
    </citation>
    <scope>NUCLEOTIDE SEQUENCE</scope>
    <source>
        <strain evidence="2">M-15738</strain>
        <tissue evidence="2">Blood</tissue>
    </source>
</reference>
<protein>
    <submittedName>
        <fullName evidence="2">Uncharacterized protein</fullName>
    </submittedName>
</protein>
<keyword evidence="3" id="KW-1185">Reference proteome</keyword>
<evidence type="ECO:0000256" key="1">
    <source>
        <dbReference type="SAM" id="MobiDB-lite"/>
    </source>
</evidence>
<dbReference type="EMBL" id="JADWDJ010000009">
    <property type="protein sequence ID" value="KAG5275882.1"/>
    <property type="molecule type" value="Genomic_DNA"/>
</dbReference>
<dbReference type="AlphaFoldDB" id="A0AAV6GPP1"/>
<evidence type="ECO:0000313" key="2">
    <source>
        <dbReference type="EMBL" id="KAG5275882.1"/>
    </source>
</evidence>
<feature type="compositionally biased region" description="Basic residues" evidence="1">
    <location>
        <begin position="118"/>
        <end position="129"/>
    </location>
</feature>
<proteinExistence type="predicted"/>
<feature type="region of interest" description="Disordered" evidence="1">
    <location>
        <begin position="67"/>
        <end position="129"/>
    </location>
</feature>
<evidence type="ECO:0000313" key="3">
    <source>
        <dbReference type="Proteomes" id="UP000823561"/>
    </source>
</evidence>
<gene>
    <name evidence="2" type="ORF">AALO_G00125570</name>
</gene>
<feature type="compositionally biased region" description="Low complexity" evidence="1">
    <location>
        <begin position="69"/>
        <end position="86"/>
    </location>
</feature>
<organism evidence="2 3">
    <name type="scientific">Alosa alosa</name>
    <name type="common">allis shad</name>
    <dbReference type="NCBI Taxonomy" id="278164"/>
    <lineage>
        <taxon>Eukaryota</taxon>
        <taxon>Metazoa</taxon>
        <taxon>Chordata</taxon>
        <taxon>Craniata</taxon>
        <taxon>Vertebrata</taxon>
        <taxon>Euteleostomi</taxon>
        <taxon>Actinopterygii</taxon>
        <taxon>Neopterygii</taxon>
        <taxon>Teleostei</taxon>
        <taxon>Clupei</taxon>
        <taxon>Clupeiformes</taxon>
        <taxon>Clupeoidei</taxon>
        <taxon>Clupeidae</taxon>
        <taxon>Alosa</taxon>
    </lineage>
</organism>
<accession>A0AAV6GPP1</accession>
<name>A0AAV6GPP1_9TELE</name>
<feature type="compositionally biased region" description="Low complexity" evidence="1">
    <location>
        <begin position="97"/>
        <end position="113"/>
    </location>
</feature>
<sequence>MQLGKGDQEDIRSGWCQLVSGVLNHGFFTRNGEICWPPRFSKTKFWELWWMRFISRTNGSDLRVWTTHGPWSVRSPRSPRRVTGSRPEPRSGPPCWPASRSPATTTTTTPRAWATERRSRRLPPRTYRS</sequence>
<dbReference type="Proteomes" id="UP000823561">
    <property type="component" value="Chromosome 9"/>
</dbReference>
<comment type="caution">
    <text evidence="2">The sequence shown here is derived from an EMBL/GenBank/DDBJ whole genome shotgun (WGS) entry which is preliminary data.</text>
</comment>